<evidence type="ECO:0000313" key="2">
    <source>
        <dbReference type="Proteomes" id="UP000037530"/>
    </source>
</evidence>
<dbReference type="Proteomes" id="UP000037530">
    <property type="component" value="Unassembled WGS sequence"/>
</dbReference>
<comment type="caution">
    <text evidence="1">The sequence shown here is derived from an EMBL/GenBank/DDBJ whole genome shotgun (WGS) entry which is preliminary data.</text>
</comment>
<accession>A0A0M0HUM1</accession>
<keyword evidence="2" id="KW-1185">Reference proteome</keyword>
<dbReference type="AlphaFoldDB" id="A0A0M0HUM1"/>
<reference evidence="2" key="1">
    <citation type="submission" date="2015-08" db="EMBL/GenBank/DDBJ databases">
        <title>Vibrio galatheae sp. nov., a novel member of the Vibrionaceae family isolated from the Solomon Islands.</title>
        <authorList>
            <person name="Giubergia S."/>
            <person name="Machado H."/>
            <person name="Mateiu R.V."/>
            <person name="Gram L."/>
        </authorList>
    </citation>
    <scope>NUCLEOTIDE SEQUENCE [LARGE SCALE GENOMIC DNA]</scope>
    <source>
        <strain evidence="2">DSM 19134</strain>
    </source>
</reference>
<dbReference type="EMBL" id="LHPI01000027">
    <property type="protein sequence ID" value="KOO05786.1"/>
    <property type="molecule type" value="Genomic_DNA"/>
</dbReference>
<dbReference type="STRING" id="171383.AKJ31_20455"/>
<dbReference type="PATRIC" id="fig|171383.3.peg.4180"/>
<organism evidence="1 2">
    <name type="scientific">Vibrio hepatarius</name>
    <dbReference type="NCBI Taxonomy" id="171383"/>
    <lineage>
        <taxon>Bacteria</taxon>
        <taxon>Pseudomonadati</taxon>
        <taxon>Pseudomonadota</taxon>
        <taxon>Gammaproteobacteria</taxon>
        <taxon>Vibrionales</taxon>
        <taxon>Vibrionaceae</taxon>
        <taxon>Vibrio</taxon>
        <taxon>Vibrio oreintalis group</taxon>
    </lineage>
</organism>
<gene>
    <name evidence="1" type="ORF">AKJ31_20455</name>
</gene>
<name>A0A0M0HUM1_9VIBR</name>
<evidence type="ECO:0000313" key="1">
    <source>
        <dbReference type="EMBL" id="KOO05786.1"/>
    </source>
</evidence>
<protein>
    <submittedName>
        <fullName evidence="1">Uncharacterized protein</fullName>
    </submittedName>
</protein>
<sequence length="67" mass="7470">MSNGQNNVVKMNGKFYSRVDGSRLTDCCHAYSTFFDDELVCKVCYFNVEFGEGDGSEKVDVKTLPSS</sequence>
<dbReference type="RefSeq" id="WP_053410887.1">
    <property type="nucleotide sequence ID" value="NZ_LHPI01000027.1"/>
</dbReference>
<proteinExistence type="predicted"/>